<evidence type="ECO:0000313" key="1">
    <source>
        <dbReference type="EMBL" id="AUM14410.1"/>
    </source>
</evidence>
<proteinExistence type="predicted"/>
<protein>
    <submittedName>
        <fullName evidence="1">Uncharacterized protein</fullName>
    </submittedName>
</protein>
<dbReference type="Proteomes" id="UP000235116">
    <property type="component" value="Chromosome"/>
</dbReference>
<evidence type="ECO:0000313" key="2">
    <source>
        <dbReference type="Proteomes" id="UP000235116"/>
    </source>
</evidence>
<organism evidence="1 2">
    <name type="scientific">Ketobacter alkanivorans</name>
    <dbReference type="NCBI Taxonomy" id="1917421"/>
    <lineage>
        <taxon>Bacteria</taxon>
        <taxon>Pseudomonadati</taxon>
        <taxon>Pseudomonadota</taxon>
        <taxon>Gammaproteobacteria</taxon>
        <taxon>Pseudomonadales</taxon>
        <taxon>Ketobacteraceae</taxon>
        <taxon>Ketobacter</taxon>
    </lineage>
</organism>
<gene>
    <name evidence="1" type="ORF">Kalk_19130</name>
</gene>
<sequence length="321" mass="37093">MGQVEHCLQTNVIPKNTPENGHLAPKLFKMHTLRVAQLDLMVTILNLSRFIQRHRGATLALLGGDNSFRTQVETLQKQTSAQFEYLQCLNQSADNPLTESDYEQLNLGWLTIIKDWENDELHHSFEFHSHLLELIIRISRQLSERVLATPEGLENNEPLRSRVDNSFTYPLHSLTQTCVIDLYELVEYLARIRGLGTHMAVIGHTDKELGSKVSFWLQEFRYRKERFDQNIQLVSSQYLPCIPGLKSLPNLNMKLNYFISLLGHEMVSERNFKVPSHKLFLMGTEIIDGHLAVMDQANAVVRDQLYEMNQMMLERLSMDAN</sequence>
<dbReference type="KEGG" id="kak:Kalk_19130"/>
<dbReference type="AlphaFoldDB" id="A0A2K9LQA3"/>
<dbReference type="EMBL" id="CP022684">
    <property type="protein sequence ID" value="AUM14410.1"/>
    <property type="molecule type" value="Genomic_DNA"/>
</dbReference>
<name>A0A2K9LQA3_9GAMM</name>
<accession>A0A2K9LQA3</accession>
<reference evidence="2" key="1">
    <citation type="submission" date="2017-08" db="EMBL/GenBank/DDBJ databases">
        <title>Direct submision.</title>
        <authorList>
            <person name="Kim S.-J."/>
            <person name="Rhee S.-K."/>
        </authorList>
    </citation>
    <scope>NUCLEOTIDE SEQUENCE [LARGE SCALE GENOMIC DNA]</scope>
    <source>
        <strain evidence="2">GI5</strain>
    </source>
</reference>
<keyword evidence="2" id="KW-1185">Reference proteome</keyword>